<dbReference type="OrthoDB" id="10042665at2759"/>
<dbReference type="Gene3D" id="3.40.50.300">
    <property type="entry name" value="P-loop containing nucleotide triphosphate hydrolases"/>
    <property type="match status" value="1"/>
</dbReference>
<proteinExistence type="predicted"/>
<dbReference type="PANTHER" id="PTHR46411:SF3">
    <property type="entry name" value="AAA+ ATPASE DOMAIN-CONTAINING PROTEIN"/>
    <property type="match status" value="1"/>
</dbReference>
<dbReference type="InterPro" id="IPR027417">
    <property type="entry name" value="P-loop_NTPase"/>
</dbReference>
<organism evidence="2 3">
    <name type="scientific">Truncatella angustata</name>
    <dbReference type="NCBI Taxonomy" id="152316"/>
    <lineage>
        <taxon>Eukaryota</taxon>
        <taxon>Fungi</taxon>
        <taxon>Dikarya</taxon>
        <taxon>Ascomycota</taxon>
        <taxon>Pezizomycotina</taxon>
        <taxon>Sordariomycetes</taxon>
        <taxon>Xylariomycetidae</taxon>
        <taxon>Amphisphaeriales</taxon>
        <taxon>Sporocadaceae</taxon>
        <taxon>Truncatella</taxon>
    </lineage>
</organism>
<reference evidence="2" key="1">
    <citation type="journal article" date="2021" name="Nat. Commun.">
        <title>Genetic determinants of endophytism in the Arabidopsis root mycobiome.</title>
        <authorList>
            <person name="Mesny F."/>
            <person name="Miyauchi S."/>
            <person name="Thiergart T."/>
            <person name="Pickel B."/>
            <person name="Atanasova L."/>
            <person name="Karlsson M."/>
            <person name="Huettel B."/>
            <person name="Barry K.W."/>
            <person name="Haridas S."/>
            <person name="Chen C."/>
            <person name="Bauer D."/>
            <person name="Andreopoulos W."/>
            <person name="Pangilinan J."/>
            <person name="LaButti K."/>
            <person name="Riley R."/>
            <person name="Lipzen A."/>
            <person name="Clum A."/>
            <person name="Drula E."/>
            <person name="Henrissat B."/>
            <person name="Kohler A."/>
            <person name="Grigoriev I.V."/>
            <person name="Martin F.M."/>
            <person name="Hacquard S."/>
        </authorList>
    </citation>
    <scope>NUCLEOTIDE SEQUENCE</scope>
    <source>
        <strain evidence="2">MPI-SDFR-AT-0073</strain>
    </source>
</reference>
<dbReference type="RefSeq" id="XP_045951104.1">
    <property type="nucleotide sequence ID" value="XM_046104371.1"/>
</dbReference>
<name>A0A9P8RJN4_9PEZI</name>
<accession>A0A9P8RJN4</accession>
<evidence type="ECO:0000313" key="2">
    <source>
        <dbReference type="EMBL" id="KAH6640030.1"/>
    </source>
</evidence>
<dbReference type="EMBL" id="JAGPXC010000014">
    <property type="protein sequence ID" value="KAH6640030.1"/>
    <property type="molecule type" value="Genomic_DNA"/>
</dbReference>
<dbReference type="SUPFAM" id="SSF52540">
    <property type="entry name" value="P-loop containing nucleoside triphosphate hydrolases"/>
    <property type="match status" value="1"/>
</dbReference>
<dbReference type="InterPro" id="IPR003593">
    <property type="entry name" value="AAA+_ATPase"/>
</dbReference>
<dbReference type="SMART" id="SM00382">
    <property type="entry name" value="AAA"/>
    <property type="match status" value="1"/>
</dbReference>
<keyword evidence="2" id="KW-0378">Hydrolase</keyword>
<keyword evidence="3" id="KW-1185">Reference proteome</keyword>
<dbReference type="CDD" id="cd19481">
    <property type="entry name" value="RecA-like_protease"/>
    <property type="match status" value="1"/>
</dbReference>
<dbReference type="InterPro" id="IPR003959">
    <property type="entry name" value="ATPase_AAA_core"/>
</dbReference>
<dbReference type="GeneID" id="70133262"/>
<dbReference type="Pfam" id="PF00004">
    <property type="entry name" value="AAA"/>
    <property type="match status" value="1"/>
</dbReference>
<evidence type="ECO:0000259" key="1">
    <source>
        <dbReference type="SMART" id="SM00382"/>
    </source>
</evidence>
<dbReference type="GO" id="GO:0016887">
    <property type="term" value="F:ATP hydrolysis activity"/>
    <property type="evidence" value="ECO:0007669"/>
    <property type="project" value="InterPro"/>
</dbReference>
<feature type="domain" description="AAA+ ATPase" evidence="1">
    <location>
        <begin position="464"/>
        <end position="591"/>
    </location>
</feature>
<comment type="caution">
    <text evidence="2">The sequence shown here is derived from an EMBL/GenBank/DDBJ whole genome shotgun (WGS) entry which is preliminary data.</text>
</comment>
<gene>
    <name evidence="2" type="ORF">BKA67DRAFT_588325</name>
</gene>
<dbReference type="Proteomes" id="UP000758603">
    <property type="component" value="Unassembled WGS sequence"/>
</dbReference>
<dbReference type="PANTHER" id="PTHR46411">
    <property type="entry name" value="FAMILY ATPASE, PUTATIVE-RELATED"/>
    <property type="match status" value="1"/>
</dbReference>
<protein>
    <submittedName>
        <fullName evidence="2">P-loop containing nucleoside triphosphate hydrolase protein</fullName>
    </submittedName>
</protein>
<dbReference type="AlphaFoldDB" id="A0A9P8RJN4"/>
<sequence>MSDGGSSIQYQRSIGTSSDLSKMIESTKYNAEFSLGMRPEIKQLYRTDGRSHWDDWDPENTPMDVEASSYAQECALIVRKLPQQDTHQIALDSITVQSPLIKNVLNLVFEGYEGLDTRLKQLTFSAPFHPFYYRWHRLRKVRDDEQDYDTKVHIDLLYTILKQEILPHIEAMEDFVKNEAINYNYLWTIFAPGMELYSKVNSQDRMFLLTNTSYGGNMSGEFFSLDCQYIDCDGSTFGHITTSIDIYKFEGVKKITELDVFPCHLHHDAEGVVERLHARGEKSEQLNGLHHVMYSGFYTTTSSKQARKRYVEKGRIIIDPHTFKIYGMGNHDLESTVTGSPIVSSNDDDFGYSMIHKATSQALHRFMATLEKFERQKMADLQHSSNYLTPRQRLLCTPYIRGYCLRTKAWAEFHVENVSPVFWSEDAFTKLVLPHGYKDIIRAFVQEQLSREDDFDDIIYGKGRGFIMLLSGDPGIGKTLTAESVAEEMHQPLYSMSAGELGETATEVEESLDKVLELVSKWNAILLLDECDMFVEARTATDIRRNRLISIFLKKLEYYQGVMFLTTNHISNFDAAFESRIHLTIRYPALDAKSRLLIWKTFAEGGNTESRLSDSDLELVAKHDLNGRQIKNIMKASRLLSRQRRESLSIDHVEIVLRVKQGNFISSN</sequence>
<evidence type="ECO:0000313" key="3">
    <source>
        <dbReference type="Proteomes" id="UP000758603"/>
    </source>
</evidence>
<dbReference type="Pfam" id="PF22942">
    <property type="entry name" value="DUF7025"/>
    <property type="match status" value="1"/>
</dbReference>
<dbReference type="InterPro" id="IPR054289">
    <property type="entry name" value="DUF7025"/>
</dbReference>
<dbReference type="GO" id="GO:0005524">
    <property type="term" value="F:ATP binding"/>
    <property type="evidence" value="ECO:0007669"/>
    <property type="project" value="InterPro"/>
</dbReference>